<dbReference type="PANTHER" id="PTHR16290">
    <property type="entry name" value="TRANSCRIPTION FACTOR SMIF DECAPPING ENZYME DCP1"/>
    <property type="match status" value="1"/>
</dbReference>
<dbReference type="Gene3D" id="2.30.29.30">
    <property type="entry name" value="Pleckstrin-homology domain (PH domain)/Phosphotyrosine-binding domain (PTB)"/>
    <property type="match status" value="1"/>
</dbReference>
<dbReference type="GO" id="GO:0000932">
    <property type="term" value="C:P-body"/>
    <property type="evidence" value="ECO:0007669"/>
    <property type="project" value="TreeGrafter"/>
</dbReference>
<accession>A0A2P2LYS4</accession>
<evidence type="ECO:0000256" key="3">
    <source>
        <dbReference type="ARBA" id="ARBA00022490"/>
    </source>
</evidence>
<evidence type="ECO:0000313" key="4">
    <source>
        <dbReference type="EMBL" id="MBX23117.1"/>
    </source>
</evidence>
<dbReference type="AlphaFoldDB" id="A0A2P2LYS4"/>
<proteinExistence type="inferred from homology"/>
<dbReference type="SUPFAM" id="SSF50729">
    <property type="entry name" value="PH domain-like"/>
    <property type="match status" value="1"/>
</dbReference>
<dbReference type="EMBL" id="GGEC01042633">
    <property type="protein sequence ID" value="MBX23117.1"/>
    <property type="molecule type" value="Transcribed_RNA"/>
</dbReference>
<name>A0A2P2LYS4_RHIMU</name>
<sequence>MSQAGKLTPNLDQQGTKILNLTVLQRIDPFIEEILMTAAHVSFYEFNIDNVQWSRKDVEGSLFVVKRNAQPRFQFIVMNRRNTENLVENLLGDFEYEVQTPYLLYRNAAQEVNGIWFYNLRECEEVANLFSRILNAYSKVPPKVKESSSKSEFEELEVVSSISIMEEPLEPPSTASATTNLPENSSFENFFNAAMNVGNDIANKANSRQPVVSLSSHTAIAVSTPMPTQQVSSIPLSSFPTSVPVHDSQKPIHRANQITNLVKPSSFSTTSSSSALLMPPVSSTMPTTPTLHPPLSLHRPYGTPLLQPFPPPAPPPSLTPSSTSQFLISRDKIQGALQMLVQDDQFVDMFHQALLKTHLS</sequence>
<dbReference type="InterPro" id="IPR011993">
    <property type="entry name" value="PH-like_dom_sf"/>
</dbReference>
<organism evidence="4">
    <name type="scientific">Rhizophora mucronata</name>
    <name type="common">Asiatic mangrove</name>
    <dbReference type="NCBI Taxonomy" id="61149"/>
    <lineage>
        <taxon>Eukaryota</taxon>
        <taxon>Viridiplantae</taxon>
        <taxon>Streptophyta</taxon>
        <taxon>Embryophyta</taxon>
        <taxon>Tracheophyta</taxon>
        <taxon>Spermatophyta</taxon>
        <taxon>Magnoliopsida</taxon>
        <taxon>eudicotyledons</taxon>
        <taxon>Gunneridae</taxon>
        <taxon>Pentapetalae</taxon>
        <taxon>rosids</taxon>
        <taxon>fabids</taxon>
        <taxon>Malpighiales</taxon>
        <taxon>Rhizophoraceae</taxon>
        <taxon>Rhizophora</taxon>
    </lineage>
</organism>
<evidence type="ECO:0000256" key="2">
    <source>
        <dbReference type="ARBA" id="ARBA00008778"/>
    </source>
</evidence>
<protein>
    <submittedName>
        <fullName evidence="4">mRNA-decapping enzyme-like protein</fullName>
    </submittedName>
</protein>
<dbReference type="GO" id="GO:0008047">
    <property type="term" value="F:enzyme activator activity"/>
    <property type="evidence" value="ECO:0007669"/>
    <property type="project" value="InterPro"/>
</dbReference>
<dbReference type="GO" id="GO:0000290">
    <property type="term" value="P:deadenylation-dependent decapping of nuclear-transcribed mRNA"/>
    <property type="evidence" value="ECO:0007669"/>
    <property type="project" value="InterPro"/>
</dbReference>
<dbReference type="FunFam" id="2.30.29.30:FF:000159">
    <property type="entry name" value="mRNA-decapping enzyme-like protein"/>
    <property type="match status" value="1"/>
</dbReference>
<keyword evidence="3" id="KW-0963">Cytoplasm</keyword>
<comment type="subcellular location">
    <subcellularLocation>
        <location evidence="1">Cytoplasm</location>
    </subcellularLocation>
</comment>
<comment type="similarity">
    <text evidence="2">Belongs to the DCP1 family.</text>
</comment>
<dbReference type="Pfam" id="PF06058">
    <property type="entry name" value="DCP1"/>
    <property type="match status" value="1"/>
</dbReference>
<dbReference type="PANTHER" id="PTHR16290:SF37">
    <property type="entry name" value="MRNA-DECAPPING ENZYME-LIKE PROTEIN"/>
    <property type="match status" value="1"/>
</dbReference>
<dbReference type="InterPro" id="IPR010334">
    <property type="entry name" value="Dcp1"/>
</dbReference>
<dbReference type="CDD" id="cd13182">
    <property type="entry name" value="EVH1-like_Dcp1"/>
    <property type="match status" value="1"/>
</dbReference>
<dbReference type="GO" id="GO:0003729">
    <property type="term" value="F:mRNA binding"/>
    <property type="evidence" value="ECO:0007669"/>
    <property type="project" value="TreeGrafter"/>
</dbReference>
<reference evidence="4" key="1">
    <citation type="submission" date="2018-02" db="EMBL/GenBank/DDBJ databases">
        <title>Rhizophora mucronata_Transcriptome.</title>
        <authorList>
            <person name="Meera S.P."/>
            <person name="Sreeshan A."/>
            <person name="Augustine A."/>
        </authorList>
    </citation>
    <scope>NUCLEOTIDE SEQUENCE</scope>
    <source>
        <tissue evidence="4">Leaf</tissue>
    </source>
</reference>
<evidence type="ECO:0000256" key="1">
    <source>
        <dbReference type="ARBA" id="ARBA00004496"/>
    </source>
</evidence>
<dbReference type="GO" id="GO:0031087">
    <property type="term" value="P:deadenylation-independent decapping of nuclear-transcribed mRNA"/>
    <property type="evidence" value="ECO:0007669"/>
    <property type="project" value="TreeGrafter"/>
</dbReference>